<proteinExistence type="predicted"/>
<evidence type="ECO:0000256" key="1">
    <source>
        <dbReference type="SAM" id="SignalP"/>
    </source>
</evidence>
<gene>
    <name evidence="2" type="ORF">COCSUDRAFT_56625</name>
</gene>
<keyword evidence="3" id="KW-1185">Reference proteome</keyword>
<dbReference type="KEGG" id="csl:COCSUDRAFT_56625"/>
<sequence>MRQQRSCLWVASLAAWQALLLVAAVLLSPASAAKYETPGETVQGPDPATMFEIQGRTFWNKSLGLDQQAPGVLGHQCSAARPSPHPTEHLTYTPNRRWPADPADGRSAIVMAVGGEPERFYERIHNTWATWQGYFTPHIRRNTVLILLLDANFWTDLTQLTKILMLERLDCSTYKRACEVAAGLDQGYTVFVLNVFVTMPESTNYLEPQEPFVVLMGIKQFPHPYWIERGNRTEAEVLASDWKTEQCNRANYAYTKFTNWYSYHMFDELRILDYFDYWWKIDDDVRWFGHLPMDITERLVAERRIFFQTALDYDPWWCIGPSLADSIQLFLDTESDLCGRPLRAVAHDKVWWTNDTYIYLSEFVGGWLGMYTSPELMEYGRIWNYYPYSMWTWRWGDQQFWTKANGMFDDGSGILDLSYLKQHDTSGGPPKGKTDMMFYHG</sequence>
<name>I0YSN6_COCSC</name>
<dbReference type="EMBL" id="AGSI01000012">
    <property type="protein sequence ID" value="EIE21405.1"/>
    <property type="molecule type" value="Genomic_DNA"/>
</dbReference>
<dbReference type="OrthoDB" id="10290244at2759"/>
<reference evidence="2 3" key="1">
    <citation type="journal article" date="2012" name="Genome Biol.">
        <title>The genome of the polar eukaryotic microalga coccomyxa subellipsoidea reveals traits of cold adaptation.</title>
        <authorList>
            <person name="Blanc G."/>
            <person name="Agarkova I."/>
            <person name="Grimwood J."/>
            <person name="Kuo A."/>
            <person name="Brueggeman A."/>
            <person name="Dunigan D."/>
            <person name="Gurnon J."/>
            <person name="Ladunga I."/>
            <person name="Lindquist E."/>
            <person name="Lucas S."/>
            <person name="Pangilinan J."/>
            <person name="Proschold T."/>
            <person name="Salamov A."/>
            <person name="Schmutz J."/>
            <person name="Weeks D."/>
            <person name="Yamada T."/>
            <person name="Claverie J.M."/>
            <person name="Grigoriev I."/>
            <person name="Van Etten J."/>
            <person name="Lomsadze A."/>
            <person name="Borodovsky M."/>
        </authorList>
    </citation>
    <scope>NUCLEOTIDE SEQUENCE [LARGE SCALE GENOMIC DNA]</scope>
    <source>
        <strain evidence="2 3">C-169</strain>
    </source>
</reference>
<evidence type="ECO:0000313" key="3">
    <source>
        <dbReference type="Proteomes" id="UP000007264"/>
    </source>
</evidence>
<dbReference type="InterPro" id="IPR029044">
    <property type="entry name" value="Nucleotide-diphossugar_trans"/>
</dbReference>
<keyword evidence="1" id="KW-0732">Signal</keyword>
<accession>I0YSN6</accession>
<evidence type="ECO:0000313" key="2">
    <source>
        <dbReference type="EMBL" id="EIE21405.1"/>
    </source>
</evidence>
<dbReference type="Proteomes" id="UP000007264">
    <property type="component" value="Unassembled WGS sequence"/>
</dbReference>
<organism evidence="2 3">
    <name type="scientific">Coccomyxa subellipsoidea (strain C-169)</name>
    <name type="common">Green microalga</name>
    <dbReference type="NCBI Taxonomy" id="574566"/>
    <lineage>
        <taxon>Eukaryota</taxon>
        <taxon>Viridiplantae</taxon>
        <taxon>Chlorophyta</taxon>
        <taxon>core chlorophytes</taxon>
        <taxon>Trebouxiophyceae</taxon>
        <taxon>Trebouxiophyceae incertae sedis</taxon>
        <taxon>Coccomyxaceae</taxon>
        <taxon>Coccomyxa</taxon>
        <taxon>Coccomyxa subellipsoidea</taxon>
    </lineage>
</organism>
<dbReference type="AlphaFoldDB" id="I0YSN6"/>
<feature type="signal peptide" evidence="1">
    <location>
        <begin position="1"/>
        <end position="32"/>
    </location>
</feature>
<protein>
    <recommendedName>
        <fullName evidence="4">Hexosyltransferase</fullName>
    </recommendedName>
</protein>
<feature type="chain" id="PRO_5003637230" description="Hexosyltransferase" evidence="1">
    <location>
        <begin position="33"/>
        <end position="441"/>
    </location>
</feature>
<dbReference type="RefSeq" id="XP_005645949.1">
    <property type="nucleotide sequence ID" value="XM_005645892.1"/>
</dbReference>
<comment type="caution">
    <text evidence="2">The sequence shown here is derived from an EMBL/GenBank/DDBJ whole genome shotgun (WGS) entry which is preliminary data.</text>
</comment>
<dbReference type="Gene3D" id="3.90.550.10">
    <property type="entry name" value="Spore Coat Polysaccharide Biosynthesis Protein SpsA, Chain A"/>
    <property type="match status" value="1"/>
</dbReference>
<dbReference type="GeneID" id="17039389"/>
<evidence type="ECO:0008006" key="4">
    <source>
        <dbReference type="Google" id="ProtNLM"/>
    </source>
</evidence>